<name>A0ABV8GGB2_9ACTN</name>
<comment type="caution">
    <text evidence="1">The sequence shown here is derived from an EMBL/GenBank/DDBJ whole genome shotgun (WGS) entry which is preliminary data.</text>
</comment>
<dbReference type="RefSeq" id="WP_379531147.1">
    <property type="nucleotide sequence ID" value="NZ_JBHSBI010000015.1"/>
</dbReference>
<evidence type="ECO:0000313" key="2">
    <source>
        <dbReference type="Proteomes" id="UP001595851"/>
    </source>
</evidence>
<reference evidence="2" key="1">
    <citation type="journal article" date="2019" name="Int. J. Syst. Evol. Microbiol.">
        <title>The Global Catalogue of Microorganisms (GCM) 10K type strain sequencing project: providing services to taxonomists for standard genome sequencing and annotation.</title>
        <authorList>
            <consortium name="The Broad Institute Genomics Platform"/>
            <consortium name="The Broad Institute Genome Sequencing Center for Infectious Disease"/>
            <person name="Wu L."/>
            <person name="Ma J."/>
        </authorList>
    </citation>
    <scope>NUCLEOTIDE SEQUENCE [LARGE SCALE GENOMIC DNA]</scope>
    <source>
        <strain evidence="2">TBRC 1276</strain>
    </source>
</reference>
<keyword evidence="2" id="KW-1185">Reference proteome</keyword>
<organism evidence="1 2">
    <name type="scientific">Nonomuraea purpurea</name>
    <dbReference type="NCBI Taxonomy" id="1849276"/>
    <lineage>
        <taxon>Bacteria</taxon>
        <taxon>Bacillati</taxon>
        <taxon>Actinomycetota</taxon>
        <taxon>Actinomycetes</taxon>
        <taxon>Streptosporangiales</taxon>
        <taxon>Streptosporangiaceae</taxon>
        <taxon>Nonomuraea</taxon>
    </lineage>
</organism>
<proteinExistence type="predicted"/>
<sequence length="84" mass="9172">MCSTVLTDLAWTRWARRVVTSSGRLQKSLPPRTTSVGAVIRLASRGQVEAVLHGSGRTVNEAAATRLTTVLSRKRIEILLGERT</sequence>
<dbReference type="EMBL" id="JBHSBI010000015">
    <property type="protein sequence ID" value="MFC4011189.1"/>
    <property type="molecule type" value="Genomic_DNA"/>
</dbReference>
<protein>
    <submittedName>
        <fullName evidence="1">Uncharacterized protein</fullName>
    </submittedName>
</protein>
<dbReference type="Proteomes" id="UP001595851">
    <property type="component" value="Unassembled WGS sequence"/>
</dbReference>
<accession>A0ABV8GGB2</accession>
<gene>
    <name evidence="1" type="ORF">ACFOY2_28460</name>
</gene>
<evidence type="ECO:0000313" key="1">
    <source>
        <dbReference type="EMBL" id="MFC4011189.1"/>
    </source>
</evidence>